<accession>A0ABX7G5D2</accession>
<dbReference type="Gene3D" id="3.30.70.270">
    <property type="match status" value="1"/>
</dbReference>
<evidence type="ECO:0000256" key="1">
    <source>
        <dbReference type="ARBA" id="ARBA00012528"/>
    </source>
</evidence>
<organism evidence="6 7">
    <name type="scientific">Shewanella litorisediminis</name>
    <dbReference type="NCBI Taxonomy" id="1173586"/>
    <lineage>
        <taxon>Bacteria</taxon>
        <taxon>Pseudomonadati</taxon>
        <taxon>Pseudomonadota</taxon>
        <taxon>Gammaproteobacteria</taxon>
        <taxon>Alteromonadales</taxon>
        <taxon>Shewanellaceae</taxon>
        <taxon>Shewanella</taxon>
    </lineage>
</organism>
<feature type="domain" description="GGDEF" evidence="5">
    <location>
        <begin position="458"/>
        <end position="591"/>
    </location>
</feature>
<keyword evidence="3" id="KW-0472">Membrane</keyword>
<reference evidence="6 7" key="1">
    <citation type="journal article" date="2012" name="Antonie Van Leeuwenhoek">
        <title>Shewanella litorisediminis sp. nov., a gammaproteobacterium isolated from a tidal flat sediment.</title>
        <authorList>
            <person name="Lee M.H."/>
            <person name="Yoon J.H."/>
        </authorList>
    </citation>
    <scope>NUCLEOTIDE SEQUENCE [LARGE SCALE GENOMIC DNA]</scope>
    <source>
        <strain evidence="6 7">SMK1-12</strain>
    </source>
</reference>
<feature type="signal peptide" evidence="4">
    <location>
        <begin position="1"/>
        <end position="37"/>
    </location>
</feature>
<evidence type="ECO:0000313" key="7">
    <source>
        <dbReference type="Proteomes" id="UP000596252"/>
    </source>
</evidence>
<dbReference type="NCBIfam" id="TIGR00254">
    <property type="entry name" value="GGDEF"/>
    <property type="match status" value="1"/>
</dbReference>
<gene>
    <name evidence="6" type="ORF">JQC75_03690</name>
</gene>
<keyword evidence="3" id="KW-1133">Transmembrane helix</keyword>
<name>A0ABX7G5D2_9GAMM</name>
<keyword evidence="3" id="KW-0812">Transmembrane</keyword>
<dbReference type="Proteomes" id="UP000596252">
    <property type="component" value="Chromosome"/>
</dbReference>
<dbReference type="InterPro" id="IPR011990">
    <property type="entry name" value="TPR-like_helical_dom_sf"/>
</dbReference>
<dbReference type="PANTHER" id="PTHR45138:SF9">
    <property type="entry name" value="DIGUANYLATE CYCLASE DGCM-RELATED"/>
    <property type="match status" value="1"/>
</dbReference>
<dbReference type="PROSITE" id="PS50887">
    <property type="entry name" value="GGDEF"/>
    <property type="match status" value="1"/>
</dbReference>
<dbReference type="SUPFAM" id="SSF48452">
    <property type="entry name" value="TPR-like"/>
    <property type="match status" value="1"/>
</dbReference>
<evidence type="ECO:0000313" key="6">
    <source>
        <dbReference type="EMBL" id="QRH02535.1"/>
    </source>
</evidence>
<dbReference type="EC" id="2.7.7.65" evidence="1"/>
<dbReference type="SUPFAM" id="SSF55073">
    <property type="entry name" value="Nucleotide cyclase"/>
    <property type="match status" value="1"/>
</dbReference>
<dbReference type="InterPro" id="IPR000160">
    <property type="entry name" value="GGDEF_dom"/>
</dbReference>
<evidence type="ECO:0000256" key="3">
    <source>
        <dbReference type="SAM" id="Phobius"/>
    </source>
</evidence>
<sequence>MSRTTPQPKKKSLPVLKKYRLLVVAWFIQAICNFACAEDWKAELKTADQIRSSDPEAFSLKLSNLELHRKELNQAELDYLEYLQAYELMFKGDFPTALETQERLSKNAVNQEIQFRALLTLINAYAIQRRWNDGLQVLNSVLTLAPSIENYDIQLSATVIPAIFYNQLGQYSLGLEYSTKLRNGYKEPRNQCFAEQLEFESLVHLGSSLDVLKRLFEKGISTCEAAGEKVMQAVIIRLYAQFLLETDNQPLAAKALLDENEALVMSAKYAPVITIYQSLQARANWELGQQEQAYQQALAVSQSPAAANALEALIRANKVLFDYHSSRGNSEAALEAYIKYAEADKAYLDEVKTKTLAFQLAQHQSLEQQNKISLLDEQNKLLKVQQQLDQAQAFNNRLLIAVLFCIALGLGTWGWHSWQSQKRLRQLAEFDNLTGLFSRGHFTQVSLSAVEYAKTLKAPISCILLDVDKFKQINDSLGHATGDWALKEVARICKQQVREYEIFGRIGGEEFCLLLPECDLKHATELANAMCQALRGVDTSASGHAFVLTASFGVTDNTRAGYSLDKLMAQADKAMYSAKQQGRNQVQCYSTSQSVPSTPQETV</sequence>
<dbReference type="InterPro" id="IPR043128">
    <property type="entry name" value="Rev_trsase/Diguanyl_cyclase"/>
</dbReference>
<keyword evidence="4" id="KW-0732">Signal</keyword>
<proteinExistence type="predicted"/>
<evidence type="ECO:0000259" key="5">
    <source>
        <dbReference type="PROSITE" id="PS50887"/>
    </source>
</evidence>
<dbReference type="InterPro" id="IPR050469">
    <property type="entry name" value="Diguanylate_Cyclase"/>
</dbReference>
<comment type="catalytic activity">
    <reaction evidence="2">
        <text>2 GTP = 3',3'-c-di-GMP + 2 diphosphate</text>
        <dbReference type="Rhea" id="RHEA:24898"/>
        <dbReference type="ChEBI" id="CHEBI:33019"/>
        <dbReference type="ChEBI" id="CHEBI:37565"/>
        <dbReference type="ChEBI" id="CHEBI:58805"/>
        <dbReference type="EC" id="2.7.7.65"/>
    </reaction>
</comment>
<evidence type="ECO:0000256" key="4">
    <source>
        <dbReference type="SAM" id="SignalP"/>
    </source>
</evidence>
<feature type="transmembrane region" description="Helical" evidence="3">
    <location>
        <begin position="398"/>
        <end position="415"/>
    </location>
</feature>
<dbReference type="CDD" id="cd01949">
    <property type="entry name" value="GGDEF"/>
    <property type="match status" value="1"/>
</dbReference>
<dbReference type="SMART" id="SM00267">
    <property type="entry name" value="GGDEF"/>
    <property type="match status" value="1"/>
</dbReference>
<dbReference type="PANTHER" id="PTHR45138">
    <property type="entry name" value="REGULATORY COMPONENTS OF SENSORY TRANSDUCTION SYSTEM"/>
    <property type="match status" value="1"/>
</dbReference>
<keyword evidence="7" id="KW-1185">Reference proteome</keyword>
<dbReference type="InterPro" id="IPR029787">
    <property type="entry name" value="Nucleotide_cyclase"/>
</dbReference>
<dbReference type="EMBL" id="CP069213">
    <property type="protein sequence ID" value="QRH02535.1"/>
    <property type="molecule type" value="Genomic_DNA"/>
</dbReference>
<evidence type="ECO:0000256" key="2">
    <source>
        <dbReference type="ARBA" id="ARBA00034247"/>
    </source>
</evidence>
<dbReference type="Pfam" id="PF00990">
    <property type="entry name" value="GGDEF"/>
    <property type="match status" value="1"/>
</dbReference>
<protein>
    <recommendedName>
        <fullName evidence="1">diguanylate cyclase</fullName>
        <ecNumber evidence="1">2.7.7.65</ecNumber>
    </recommendedName>
</protein>
<feature type="chain" id="PRO_5046484181" description="diguanylate cyclase" evidence="4">
    <location>
        <begin position="38"/>
        <end position="603"/>
    </location>
</feature>